<dbReference type="GO" id="GO:0006412">
    <property type="term" value="P:translation"/>
    <property type="evidence" value="ECO:0007669"/>
    <property type="project" value="InterPro"/>
</dbReference>
<dbReference type="GeneID" id="90027375"/>
<proteinExistence type="inferred from homology"/>
<dbReference type="GO" id="GO:0005763">
    <property type="term" value="C:mitochondrial small ribosomal subunit"/>
    <property type="evidence" value="ECO:0007669"/>
    <property type="project" value="TreeGrafter"/>
</dbReference>
<dbReference type="SUPFAM" id="SSF57716">
    <property type="entry name" value="Glucocorticoid receptor-like (DNA-binding domain)"/>
    <property type="match status" value="1"/>
</dbReference>
<dbReference type="NCBIfam" id="NF006477">
    <property type="entry name" value="PRK08881.1"/>
    <property type="match status" value="1"/>
</dbReference>
<comment type="caution">
    <text evidence="4">The sequence shown here is derived from an EMBL/GenBank/DDBJ whole genome shotgun (WGS) entry which is preliminary data.</text>
</comment>
<dbReference type="PANTHER" id="PTHR19836">
    <property type="entry name" value="30S RIBOSOMAL PROTEIN S14"/>
    <property type="match status" value="1"/>
</dbReference>
<name>A0AAN7SXU9_9EURO</name>
<keyword evidence="3" id="KW-0687">Ribonucleoprotein</keyword>
<evidence type="ECO:0000256" key="2">
    <source>
        <dbReference type="ARBA" id="ARBA00022980"/>
    </source>
</evidence>
<organism evidence="4 5">
    <name type="scientific">Lithohypha guttulata</name>
    <dbReference type="NCBI Taxonomy" id="1690604"/>
    <lineage>
        <taxon>Eukaryota</taxon>
        <taxon>Fungi</taxon>
        <taxon>Dikarya</taxon>
        <taxon>Ascomycota</taxon>
        <taxon>Pezizomycotina</taxon>
        <taxon>Eurotiomycetes</taxon>
        <taxon>Chaetothyriomycetidae</taxon>
        <taxon>Chaetothyriales</taxon>
        <taxon>Trichomeriaceae</taxon>
        <taxon>Lithohypha</taxon>
    </lineage>
</organism>
<sequence>MPQFRAKKLDLGGFVNARIIRDHTRRKVYERFEEERQALRYVIRNTTLPQAMRTKAQLELANMHAYTRPTQIQNRCVMGGTARSVFRAFRMGRFQFRMNALAGDLPGVKKASW</sequence>
<gene>
    <name evidence="4" type="primary">MRP2</name>
    <name evidence="4" type="ORF">LTR05_005487</name>
</gene>
<accession>A0AAN7SXU9</accession>
<dbReference type="EMBL" id="JAVRRJ010000005">
    <property type="protein sequence ID" value="KAK5084411.1"/>
    <property type="molecule type" value="Genomic_DNA"/>
</dbReference>
<evidence type="ECO:0000313" key="5">
    <source>
        <dbReference type="Proteomes" id="UP001309876"/>
    </source>
</evidence>
<dbReference type="GO" id="GO:0003735">
    <property type="term" value="F:structural constituent of ribosome"/>
    <property type="evidence" value="ECO:0007669"/>
    <property type="project" value="InterPro"/>
</dbReference>
<dbReference type="Pfam" id="PF00253">
    <property type="entry name" value="Ribosomal_S14"/>
    <property type="match status" value="1"/>
</dbReference>
<protein>
    <submittedName>
        <fullName evidence="4">40S ribosomal protein mrp2, mitochondrial</fullName>
    </submittedName>
</protein>
<dbReference type="Proteomes" id="UP001309876">
    <property type="component" value="Unassembled WGS sequence"/>
</dbReference>
<dbReference type="PANTHER" id="PTHR19836:SF19">
    <property type="entry name" value="SMALL RIBOSOMAL SUBUNIT PROTEIN US14M"/>
    <property type="match status" value="1"/>
</dbReference>
<dbReference type="AlphaFoldDB" id="A0AAN7SXU9"/>
<evidence type="ECO:0000256" key="1">
    <source>
        <dbReference type="ARBA" id="ARBA00009083"/>
    </source>
</evidence>
<comment type="similarity">
    <text evidence="1">Belongs to the universal ribosomal protein uS14 family.</text>
</comment>
<keyword evidence="5" id="KW-1185">Reference proteome</keyword>
<evidence type="ECO:0000313" key="4">
    <source>
        <dbReference type="EMBL" id="KAK5084411.1"/>
    </source>
</evidence>
<keyword evidence="2 4" id="KW-0689">Ribosomal protein</keyword>
<dbReference type="RefSeq" id="XP_064751709.1">
    <property type="nucleotide sequence ID" value="XM_064902030.1"/>
</dbReference>
<dbReference type="FunFam" id="1.10.287.1480:FF:000001">
    <property type="entry name" value="30S ribosomal protein S14"/>
    <property type="match status" value="1"/>
</dbReference>
<dbReference type="Gene3D" id="1.10.287.1480">
    <property type="match status" value="1"/>
</dbReference>
<dbReference type="InterPro" id="IPR001209">
    <property type="entry name" value="Ribosomal_uS14"/>
</dbReference>
<reference evidence="4 5" key="1">
    <citation type="submission" date="2023-08" db="EMBL/GenBank/DDBJ databases">
        <title>Black Yeasts Isolated from many extreme environments.</title>
        <authorList>
            <person name="Coleine C."/>
            <person name="Stajich J.E."/>
            <person name="Selbmann L."/>
        </authorList>
    </citation>
    <scope>NUCLEOTIDE SEQUENCE [LARGE SCALE GENOMIC DNA]</scope>
    <source>
        <strain evidence="4 5">CCFEE 5910</strain>
    </source>
</reference>
<evidence type="ECO:0000256" key="3">
    <source>
        <dbReference type="ARBA" id="ARBA00023274"/>
    </source>
</evidence>